<dbReference type="SUPFAM" id="SSF51126">
    <property type="entry name" value="Pectin lyase-like"/>
    <property type="match status" value="1"/>
</dbReference>
<dbReference type="InterPro" id="IPR011050">
    <property type="entry name" value="Pectin_lyase_fold/virulence"/>
</dbReference>
<feature type="chain" id="PRO_5003017604" evidence="1">
    <location>
        <begin position="27"/>
        <end position="1350"/>
    </location>
</feature>
<evidence type="ECO:0000313" key="4">
    <source>
        <dbReference type="Proteomes" id="UP000003843"/>
    </source>
</evidence>
<dbReference type="GO" id="GO:0019867">
    <property type="term" value="C:outer membrane"/>
    <property type="evidence" value="ECO:0007669"/>
    <property type="project" value="InterPro"/>
</dbReference>
<keyword evidence="1" id="KW-0732">Signal</keyword>
<accession>D0WB06</accession>
<protein>
    <submittedName>
        <fullName evidence="3">Outer membrane autotransporter barrel domain protein</fullName>
    </submittedName>
</protein>
<sequence>MKQNRKFALSTIALLIQSALCFEAEAYEYTNIQEMQWVSLFPDPQRDDDSLITFKDEKITVKNYILPYWEKGKNFRKLELITTGKNDNGNLTVNGIYGIQSFADKDLKYKPELLLKSNNDILFKNNLQSVDVKPYSGNIHLDAKGKIQFDLNIPDVDGVQDAASGKKIPTNNSALVRYVNTITPPDEKNDKGSISFHSKTGNLFNMNVNVHKDTRHYGIHNLRNTDVHLTAEDGDNVIAIKGELADTMPTGNVESTSFLRGIETAFKSNTVLTGNNNKISITTEGDGLGLGVEGLDSKSPYSGHTTGIFVNNQPNNTTEPSLDGISTIKLKAVKGNNEVDLNVKNHASVKGIIASHSAKATLEAEGDNIVRVKNPDTGTALIDALKKQYPNASKELYRIGVQSTTDSDVVLDAANNIVEVGGNPMNQEGITAHGNATITLKAKENNKITVENAAYSSDGISTLINRTGARPGTRDDGNKIILEAGGDNIVTMKSGDADADYVNKSKVLTETPSYQSKRGSNGIFSYGDKSLVKLVGENNIVKSEISEKSKALNGGFDHNSIYSRNKAKVELSAKNDNIVQGGISGLRSSDSSIVLEGKNNAISNPKYNVFAYNKAKVDLTAENKNTLSDAEFGVYAYGATSTVNLSSKDKNEVKSTQVGLYSEAGGSINVDGKDNIIESDAVALVGKGGSQNIRASRTNQISSKSLGIHASNSAKIALTGASNTIRAGHPAIWSLDKSEVSIDGRITIHSTVVNVANIAENDSLINLRYKGNSSIDGATVSDGGSVSITPLDNSDDNVMRLTGDVLAVNKGKVELDFTPNSRLAGRLDNFSGLTDSKHKDLFKKYVNELDSKNAGTINLNLAKDALWTMTGQSWLDKLSGEGTVDFDSNSKTSGRALHIGELAGANKFLMHLNKDGIHSDMLYVKKGTSTPQEVVVKNLSEVLDSMNYGERLRFATVTDSKNEFVNGKKYIDDTHLLEQALTVEYSDHKTDPSNNEDYNRRFNGETMTAEKAGNTDVDAMYGSEHRKNVYLVKQTTGNPGRNVKNINDMFDSTAHYAFTLDTYTKREGERAFSTLDKKEGDWIRLTHTRLIQSNAFRFHNNDFEIGYDRFSLNEQEKKRKWGISFDYGHGRTSLWNTFGKGKIRKYELALYNTTQYIDKEGDETGYIDNVLKIGKLRNRVIARNHMGQLWGEGKYSNTLFSISTEYGRRKFLDDDKLWRITPQVQLQYSYLRGAGYRLDNGINVNLSHVNSLIGRLGLDVVRKFDEGKKLFYIKGNILHEFLGSRSFKAFEGNSNYAQKWNTRGTWYSAGLGYNARTGKKTNVFADAEKEFSGGKKGSYNIRLSISHQFD</sequence>
<gene>
    <name evidence="3" type="ORF">NEILACOT_04730</name>
</gene>
<dbReference type="Gene3D" id="2.40.128.130">
    <property type="entry name" value="Autotransporter beta-domain"/>
    <property type="match status" value="1"/>
</dbReference>
<dbReference type="PROSITE" id="PS51208">
    <property type="entry name" value="AUTOTRANSPORTER"/>
    <property type="match status" value="1"/>
</dbReference>
<dbReference type="NCBIfam" id="TIGR01414">
    <property type="entry name" value="autotrans_barl"/>
    <property type="match status" value="1"/>
</dbReference>
<evidence type="ECO:0000313" key="3">
    <source>
        <dbReference type="EMBL" id="EEZ75279.1"/>
    </source>
</evidence>
<proteinExistence type="predicted"/>
<dbReference type="InterPro" id="IPR006315">
    <property type="entry name" value="OM_autotransptr_brl_dom"/>
</dbReference>
<dbReference type="Pfam" id="PF03797">
    <property type="entry name" value="Autotransporter"/>
    <property type="match status" value="1"/>
</dbReference>
<dbReference type="Gene3D" id="2.160.20.20">
    <property type="match status" value="1"/>
</dbReference>
<dbReference type="Proteomes" id="UP000003843">
    <property type="component" value="Unassembled WGS sequence"/>
</dbReference>
<dbReference type="InterPro" id="IPR004899">
    <property type="entry name" value="Pertactin_central"/>
</dbReference>
<dbReference type="InterPro" id="IPR036709">
    <property type="entry name" value="Autotransporte_beta_dom_sf"/>
</dbReference>
<dbReference type="EMBL" id="ACEQ02000020">
    <property type="protein sequence ID" value="EEZ75279.1"/>
    <property type="molecule type" value="Genomic_DNA"/>
</dbReference>
<dbReference type="SMART" id="SM00869">
    <property type="entry name" value="Autotransporter"/>
    <property type="match status" value="1"/>
</dbReference>
<reference evidence="3 4" key="1">
    <citation type="submission" date="2009-10" db="EMBL/GenBank/DDBJ databases">
        <authorList>
            <person name="Weinstock G."/>
            <person name="Sodergren E."/>
            <person name="Clifton S."/>
            <person name="Fulton L."/>
            <person name="Fulton B."/>
            <person name="Courtney L."/>
            <person name="Fronick C."/>
            <person name="Harrison M."/>
            <person name="Strong C."/>
            <person name="Farmer C."/>
            <person name="Delahaunty K."/>
            <person name="Markovic C."/>
            <person name="Hall O."/>
            <person name="Minx P."/>
            <person name="Tomlinson C."/>
            <person name="Mitreva M."/>
            <person name="Nelson J."/>
            <person name="Hou S."/>
            <person name="Wollam A."/>
            <person name="Pepin K.H."/>
            <person name="Johnson M."/>
            <person name="Bhonagiri V."/>
            <person name="Nash W.E."/>
            <person name="Warren W."/>
            <person name="Chinwalla A."/>
            <person name="Mardis E.R."/>
            <person name="Wilson R.K."/>
        </authorList>
    </citation>
    <scope>NUCLEOTIDE SEQUENCE [LARGE SCALE GENOMIC DNA]</scope>
    <source>
        <strain evidence="3 4">ATCC 23970</strain>
    </source>
</reference>
<comment type="caution">
    <text evidence="3">The sequence shown here is derived from an EMBL/GenBank/DDBJ whole genome shotgun (WGS) entry which is preliminary data.</text>
</comment>
<dbReference type="Pfam" id="PF03212">
    <property type="entry name" value="Pertactin"/>
    <property type="match status" value="1"/>
</dbReference>
<evidence type="ECO:0000259" key="2">
    <source>
        <dbReference type="PROSITE" id="PS51208"/>
    </source>
</evidence>
<feature type="signal peptide" evidence="1">
    <location>
        <begin position="1"/>
        <end position="26"/>
    </location>
</feature>
<evidence type="ECO:0000256" key="1">
    <source>
        <dbReference type="SAM" id="SignalP"/>
    </source>
</evidence>
<dbReference type="InterPro" id="IPR005546">
    <property type="entry name" value="Autotransporte_beta"/>
</dbReference>
<name>D0WB06_NEILA</name>
<feature type="domain" description="Autotransporter" evidence="2">
    <location>
        <begin position="1074"/>
        <end position="1349"/>
    </location>
</feature>
<organism evidence="3 4">
    <name type="scientific">Neisseria lactamica ATCC 23970</name>
    <dbReference type="NCBI Taxonomy" id="546265"/>
    <lineage>
        <taxon>Bacteria</taxon>
        <taxon>Pseudomonadati</taxon>
        <taxon>Pseudomonadota</taxon>
        <taxon>Betaproteobacteria</taxon>
        <taxon>Neisseriales</taxon>
        <taxon>Neisseriaceae</taxon>
        <taxon>Neisseria</taxon>
    </lineage>
</organism>
<dbReference type="SUPFAM" id="SSF103515">
    <property type="entry name" value="Autotransporter"/>
    <property type="match status" value="1"/>
</dbReference>
<dbReference type="InterPro" id="IPR012332">
    <property type="entry name" value="Autotransporter_pectin_lyase_C"/>
</dbReference>